<evidence type="ECO:0000313" key="13">
    <source>
        <dbReference type="RefSeq" id="XP_018020815.1"/>
    </source>
</evidence>
<keyword evidence="12" id="KW-1185">Reference proteome</keyword>
<evidence type="ECO:0000313" key="15">
    <source>
        <dbReference type="RefSeq" id="XP_018020818.1"/>
    </source>
</evidence>
<evidence type="ECO:0000256" key="10">
    <source>
        <dbReference type="SAM" id="MobiDB-lite"/>
    </source>
</evidence>
<evidence type="ECO:0000313" key="12">
    <source>
        <dbReference type="Proteomes" id="UP000694843"/>
    </source>
</evidence>
<evidence type="ECO:0000256" key="2">
    <source>
        <dbReference type="ARBA" id="ARBA00022676"/>
    </source>
</evidence>
<reference evidence="13 14" key="1">
    <citation type="submission" date="2025-04" db="UniProtKB">
        <authorList>
            <consortium name="RefSeq"/>
        </authorList>
    </citation>
    <scope>IDENTIFICATION</scope>
    <source>
        <tissue evidence="13 14">Whole organism</tissue>
    </source>
</reference>
<sequence length="875" mass="97284">MMAPLHLRKIFIGGLDYSTSSDVLKQHFSAYGDVVDAVVMKDHSLNRSRGFGFVTFTNADHVDAVQRARPHRVDGRVVETKRAMPRMETTNLPSKNSTSEGSNNRLFIGGLPQDAKEADIQQCFEKFGQITCVNIMYDSSSGRHRGFAFIDFNDYDPVDKILLTRHHVIKGRSIDVKKAISKADINKLKNFSSGNATDAQAMLHTLLQSAASLPAQASTLLHPHATATASIRLRTAATRPHFPTANTVPIRVPANAIPTFAHNNVTSPFSSGIQPQLNSFNASNNILGAGRQQQQNPNNHGWQYSVSSTAEVLRCNAGSRARAGSNGSIETLNNQETSSNISSGKDQVHDQLNPELIQNISNHETSRNVATLNNHSSTKNYANAEVWQSNANCDVWRNKSQDDKISSSTSAMLTGIKSEPHPGISTSSLGIAIKCEDAPMSDDGMSSDASRIINGTGDMGPTDACSNSIQFNGRTHDEANSSNFNARTTDGNSTQSSSVNESLQNGSLDMCPPNAHLLFIEPFCGGSHKQLLQTILSTSGLTPPDAAAVFTLPAKKWHWRARTSALNFSQSIPSTHLFRVLFCSATLNLCELIGLRPDLAPLRKIIYFHENQLVYPVRDTKERDFQYGYNQILSALVADRVVFNSQYNLESFIREVPRHLNLQKDCRSDTSTITASIRAKSQVLYFPVEITRLPRPRKDALEPLHIIWPHRWEHDKDPETFFQVLFQLAELQLNFRVSVLGENFSQTPSIFEEAFHRLKNFIVNWGYAQTRDKYWEILHSGDVVVSTAHHEFFGVAMLEAVGAGCLPLCPNRLVYPEIYPKECLYNTQQQLVKALANFCRSPHHLRSALRPSLDLNNFSWSTLRPQYARLLDLAD</sequence>
<dbReference type="GO" id="GO:0098687">
    <property type="term" value="C:chromosomal region"/>
    <property type="evidence" value="ECO:0007669"/>
    <property type="project" value="UniProtKB-ARBA"/>
</dbReference>
<dbReference type="SUPFAM" id="SSF54928">
    <property type="entry name" value="RNA-binding domain, RBD"/>
    <property type="match status" value="2"/>
</dbReference>
<keyword evidence="5 9" id="KW-0694">RNA-binding</keyword>
<comment type="similarity">
    <text evidence="1">Belongs to the glycosyltransferase group 1 family. Glycosyltransferase 4 subfamily.</text>
</comment>
<keyword evidence="3" id="KW-0808">Transferase</keyword>
<accession>A0A8B7P4D3</accession>
<feature type="domain" description="RRM" evidence="11">
    <location>
        <begin position="104"/>
        <end position="181"/>
    </location>
</feature>
<dbReference type="InterPro" id="IPR035979">
    <property type="entry name" value="RBD_domain_sf"/>
</dbReference>
<evidence type="ECO:0000313" key="14">
    <source>
        <dbReference type="RefSeq" id="XP_018020817.1"/>
    </source>
</evidence>
<dbReference type="PANTHER" id="PTHR13615">
    <property type="entry name" value="GLYCOSYLTRANSFERASE-LIKE 1"/>
    <property type="match status" value="1"/>
</dbReference>
<organism evidence="12 13">
    <name type="scientific">Hyalella azteca</name>
    <name type="common">Amphipod</name>
    <dbReference type="NCBI Taxonomy" id="294128"/>
    <lineage>
        <taxon>Eukaryota</taxon>
        <taxon>Metazoa</taxon>
        <taxon>Ecdysozoa</taxon>
        <taxon>Arthropoda</taxon>
        <taxon>Crustacea</taxon>
        <taxon>Multicrustacea</taxon>
        <taxon>Malacostraca</taxon>
        <taxon>Eumalacostraca</taxon>
        <taxon>Peracarida</taxon>
        <taxon>Amphipoda</taxon>
        <taxon>Senticaudata</taxon>
        <taxon>Talitrida</taxon>
        <taxon>Talitroidea</taxon>
        <taxon>Hyalellidae</taxon>
        <taxon>Hyalella</taxon>
    </lineage>
</organism>
<dbReference type="InterPro" id="IPR051862">
    <property type="entry name" value="GT-like_domain_containing_1"/>
</dbReference>
<proteinExistence type="inferred from homology"/>
<protein>
    <recommendedName>
        <fullName evidence="7">tRNA-queuosine alpha-mannosyltransferase</fullName>
        <ecNumber evidence="6">2.4.1.110</ecNumber>
    </recommendedName>
</protein>
<dbReference type="RefSeq" id="XP_018020817.1">
    <property type="nucleotide sequence ID" value="XM_018165328.2"/>
</dbReference>
<dbReference type="GO" id="GO:0003723">
    <property type="term" value="F:RNA binding"/>
    <property type="evidence" value="ECO:0007669"/>
    <property type="project" value="UniProtKB-UniRule"/>
</dbReference>
<feature type="compositionally biased region" description="Polar residues" evidence="10">
    <location>
        <begin position="480"/>
        <end position="505"/>
    </location>
</feature>
<dbReference type="GeneID" id="108677161"/>
<dbReference type="RefSeq" id="XP_018020815.1">
    <property type="nucleotide sequence ID" value="XM_018165326.2"/>
</dbReference>
<dbReference type="InterPro" id="IPR022701">
    <property type="entry name" value="QTMAN_N"/>
</dbReference>
<evidence type="ECO:0000256" key="5">
    <source>
        <dbReference type="ARBA" id="ARBA00022884"/>
    </source>
</evidence>
<dbReference type="Gene3D" id="3.30.70.330">
    <property type="match status" value="2"/>
</dbReference>
<feature type="domain" description="RRM" evidence="11">
    <location>
        <begin position="8"/>
        <end position="85"/>
    </location>
</feature>
<evidence type="ECO:0000256" key="3">
    <source>
        <dbReference type="ARBA" id="ARBA00022679"/>
    </source>
</evidence>
<evidence type="ECO:0000256" key="7">
    <source>
        <dbReference type="ARBA" id="ARBA00044539"/>
    </source>
</evidence>
<dbReference type="PROSITE" id="PS50102">
    <property type="entry name" value="RRM"/>
    <property type="match status" value="2"/>
</dbReference>
<dbReference type="InterPro" id="IPR012677">
    <property type="entry name" value="Nucleotide-bd_a/b_plait_sf"/>
</dbReference>
<keyword evidence="4" id="KW-0677">Repeat</keyword>
<gene>
    <name evidence="13 14 15" type="primary">LOC108677161</name>
</gene>
<dbReference type="Pfam" id="PF12038">
    <property type="entry name" value="QTMAN_N"/>
    <property type="match status" value="1"/>
</dbReference>
<evidence type="ECO:0000259" key="11">
    <source>
        <dbReference type="PROSITE" id="PS50102"/>
    </source>
</evidence>
<comment type="catalytic activity">
    <reaction evidence="8">
        <text>queuosine(34) in tRNA(Asp) + GDP-alpha-D-mannose = O-4''-alpha-D-mannosylqueuosine(34) in tRNA(Asp) + GDP + H(+)</text>
        <dbReference type="Rhea" id="RHEA:12885"/>
        <dbReference type="Rhea" id="RHEA-COMP:18572"/>
        <dbReference type="Rhea" id="RHEA-COMP:18581"/>
        <dbReference type="ChEBI" id="CHEBI:15378"/>
        <dbReference type="ChEBI" id="CHEBI:57527"/>
        <dbReference type="ChEBI" id="CHEBI:58189"/>
        <dbReference type="ChEBI" id="CHEBI:194431"/>
        <dbReference type="ChEBI" id="CHEBI:194442"/>
        <dbReference type="EC" id="2.4.1.110"/>
    </reaction>
    <physiologicalReaction direction="left-to-right" evidence="8">
        <dbReference type="Rhea" id="RHEA:12886"/>
    </physiologicalReaction>
</comment>
<dbReference type="RefSeq" id="XP_018020818.1">
    <property type="nucleotide sequence ID" value="XM_018165329.2"/>
</dbReference>
<dbReference type="EC" id="2.4.1.110" evidence="6"/>
<dbReference type="Proteomes" id="UP000694843">
    <property type="component" value="Unplaced"/>
</dbReference>
<dbReference type="PANTHER" id="PTHR13615:SF3">
    <property type="entry name" value="GLYCOSYLTRANSFERASE-LIKE DOMAIN-CONTAINING PROTEIN 1"/>
    <property type="match status" value="1"/>
</dbReference>
<evidence type="ECO:0000256" key="9">
    <source>
        <dbReference type="PROSITE-ProRule" id="PRU00176"/>
    </source>
</evidence>
<dbReference type="InterPro" id="IPR000504">
    <property type="entry name" value="RRM_dom"/>
</dbReference>
<feature type="compositionally biased region" description="Polar residues" evidence="10">
    <location>
        <begin position="325"/>
        <end position="345"/>
    </location>
</feature>
<dbReference type="GO" id="GO:0016438">
    <property type="term" value="F:tRNA-queuosine(34) beta-mannosyltransferase activity"/>
    <property type="evidence" value="ECO:0007669"/>
    <property type="project" value="UniProtKB-EC"/>
</dbReference>
<dbReference type="SMART" id="SM00360">
    <property type="entry name" value="RRM"/>
    <property type="match status" value="2"/>
</dbReference>
<evidence type="ECO:0000256" key="1">
    <source>
        <dbReference type="ARBA" id="ARBA00009481"/>
    </source>
</evidence>
<dbReference type="Pfam" id="PF00076">
    <property type="entry name" value="RRM_1"/>
    <property type="match status" value="2"/>
</dbReference>
<evidence type="ECO:0000256" key="6">
    <source>
        <dbReference type="ARBA" id="ARBA00044517"/>
    </source>
</evidence>
<name>A0A8B7P4D3_HYAAZ</name>
<evidence type="ECO:0000256" key="8">
    <source>
        <dbReference type="ARBA" id="ARBA00048439"/>
    </source>
</evidence>
<evidence type="ECO:0000256" key="4">
    <source>
        <dbReference type="ARBA" id="ARBA00022737"/>
    </source>
</evidence>
<dbReference type="Gene3D" id="3.40.50.2000">
    <property type="entry name" value="Glycogen Phosphorylase B"/>
    <property type="match status" value="1"/>
</dbReference>
<dbReference type="OrthoDB" id="10032790at2759"/>
<dbReference type="AlphaFoldDB" id="A0A8B7P4D3"/>
<keyword evidence="2" id="KW-0328">Glycosyltransferase</keyword>
<dbReference type="FunFam" id="3.30.70.330:FF:000040">
    <property type="entry name" value="Heterogeneous nuclear ribonucleoprotein A2/B1"/>
    <property type="match status" value="1"/>
</dbReference>
<feature type="region of interest" description="Disordered" evidence="10">
    <location>
        <begin position="320"/>
        <end position="346"/>
    </location>
</feature>
<dbReference type="SUPFAM" id="SSF53756">
    <property type="entry name" value="UDP-Glycosyltransferase/glycogen phosphorylase"/>
    <property type="match status" value="1"/>
</dbReference>
<feature type="region of interest" description="Disordered" evidence="10">
    <location>
        <begin position="476"/>
        <end position="505"/>
    </location>
</feature>
<dbReference type="KEGG" id="hazt:108677161"/>